<keyword evidence="1" id="KW-0812">Transmembrane</keyword>
<gene>
    <name evidence="2" type="ORF">Daus18300_004334</name>
</gene>
<sequence>MTAPVVTRNANRSSRASRLTRTSVLAISNAITLPYYRFYRQNTLLPIIRLAKSVEDEDAADCVSQRLRQWQTRKLDEYRFVQLSGSLLAAAVIGSFSWPIPDTIHWLGPALWYASLIMSFCAVLLSSSEHFLFAAIRDSTQHPDIRRRLSMIMEISGGRPETCCKPPVRAQVRWNMVFTWQAPMMLLSYSLIAFVMGLTICVLTPLYDGRDYDDSCKVC</sequence>
<organism evidence="2 3">
    <name type="scientific">Diaporthe australafricana</name>
    <dbReference type="NCBI Taxonomy" id="127596"/>
    <lineage>
        <taxon>Eukaryota</taxon>
        <taxon>Fungi</taxon>
        <taxon>Dikarya</taxon>
        <taxon>Ascomycota</taxon>
        <taxon>Pezizomycotina</taxon>
        <taxon>Sordariomycetes</taxon>
        <taxon>Sordariomycetidae</taxon>
        <taxon>Diaporthales</taxon>
        <taxon>Diaporthaceae</taxon>
        <taxon>Diaporthe</taxon>
    </lineage>
</organism>
<evidence type="ECO:0000313" key="2">
    <source>
        <dbReference type="EMBL" id="KAL1872364.1"/>
    </source>
</evidence>
<proteinExistence type="predicted"/>
<name>A0ABR3X8X3_9PEZI</name>
<feature type="transmembrane region" description="Helical" evidence="1">
    <location>
        <begin position="78"/>
        <end position="98"/>
    </location>
</feature>
<keyword evidence="1" id="KW-1133">Transmembrane helix</keyword>
<keyword evidence="3" id="KW-1185">Reference proteome</keyword>
<feature type="transmembrane region" description="Helical" evidence="1">
    <location>
        <begin position="186"/>
        <end position="207"/>
    </location>
</feature>
<protein>
    <submittedName>
        <fullName evidence="2">Uncharacterized protein</fullName>
    </submittedName>
</protein>
<evidence type="ECO:0000313" key="3">
    <source>
        <dbReference type="Proteomes" id="UP001583177"/>
    </source>
</evidence>
<comment type="caution">
    <text evidence="2">The sequence shown here is derived from an EMBL/GenBank/DDBJ whole genome shotgun (WGS) entry which is preliminary data.</text>
</comment>
<dbReference type="Proteomes" id="UP001583177">
    <property type="component" value="Unassembled WGS sequence"/>
</dbReference>
<feature type="transmembrane region" description="Helical" evidence="1">
    <location>
        <begin position="110"/>
        <end position="136"/>
    </location>
</feature>
<accession>A0ABR3X8X3</accession>
<keyword evidence="1" id="KW-0472">Membrane</keyword>
<reference evidence="2 3" key="1">
    <citation type="journal article" date="2024" name="IMA Fungus">
        <title>IMA Genome - F19 : A genome assembly and annotation guide to empower mycologists, including annotated draft genome sequences of Ceratocystis pirilliformis, Diaporthe australafricana, Fusarium ophioides, Paecilomyces lecythidis, and Sporothrix stenoceras.</title>
        <authorList>
            <person name="Aylward J."/>
            <person name="Wilson A.M."/>
            <person name="Visagie C.M."/>
            <person name="Spraker J."/>
            <person name="Barnes I."/>
            <person name="Buitendag C."/>
            <person name="Ceriani C."/>
            <person name="Del Mar Angel L."/>
            <person name="du Plessis D."/>
            <person name="Fuchs T."/>
            <person name="Gasser K."/>
            <person name="Kramer D."/>
            <person name="Li W."/>
            <person name="Munsamy K."/>
            <person name="Piso A."/>
            <person name="Price J.L."/>
            <person name="Sonnekus B."/>
            <person name="Thomas C."/>
            <person name="van der Nest A."/>
            <person name="van Dijk A."/>
            <person name="van Heerden A."/>
            <person name="van Vuuren N."/>
            <person name="Yilmaz N."/>
            <person name="Duong T.A."/>
            <person name="van der Merwe N.A."/>
            <person name="Wingfield M.J."/>
            <person name="Wingfield B.D."/>
        </authorList>
    </citation>
    <scope>NUCLEOTIDE SEQUENCE [LARGE SCALE GENOMIC DNA]</scope>
    <source>
        <strain evidence="2 3">CMW 18300</strain>
    </source>
</reference>
<evidence type="ECO:0000256" key="1">
    <source>
        <dbReference type="SAM" id="Phobius"/>
    </source>
</evidence>
<dbReference type="EMBL" id="JAWRVE010000029">
    <property type="protein sequence ID" value="KAL1872364.1"/>
    <property type="molecule type" value="Genomic_DNA"/>
</dbReference>